<dbReference type="GO" id="GO:0030955">
    <property type="term" value="F:potassium ion binding"/>
    <property type="evidence" value="ECO:0007669"/>
    <property type="project" value="UniProtKB-UniRule"/>
</dbReference>
<proteinExistence type="inferred from homology"/>
<sequence>MTSELIGFALLFGTAVGLAVLTGRYLSRVFRNEPSVLDGLAPVERLLFRLIGVDPTQPMPWAQYLGAVAVTSVVWVVLAVTLLMTQTQIPVWNQGGISPMDWTLALNTAISFLTSTNLQHYSGESGATYFSQLFVLTFLQFMSAATSLTVGVALVRSLRAESGASPGNFYGDLVRSLTRVLLPLSLLVAIGLVFAGVPMTFAPYDTIQTLQGDLVSVARGPVAAMLPIKHLGSNGGGFFGTNTAHPFENPGMATYCLHLITVFLLPMAFVCFVGYYLNRRKLGVIIFTLMTGCWLLLTIPIMQQEWAGNPAISALGIDQSAGSLEGKEMRFGTLASAFWCGVNVVIPAGALTSMHDSYTSLSGVFMLLGMQIDAFYGGVGTGFMYLFLYIIIAIFIGSLMIGRTPELLGKKVGQTEIQLAVGVIVAQPLIYLGLTAVAVLIVSRAPDGGVALGWLGNRTAGPNGYHGFTTMLYEYVSSVAGNGSGFESLGDNTPFWNLTTALAMLLGRFIPIVGTLLIGAQLYQKPFIPSSSGTLPTESYTFGALLFIVIVIIGALCFFPALAIGPIAEFLTQPR</sequence>
<evidence type="ECO:0000256" key="9">
    <source>
        <dbReference type="HAMAP-Rule" id="MF_00275"/>
    </source>
</evidence>
<keyword evidence="8 9" id="KW-0472">Membrane</keyword>
<dbReference type="GO" id="GO:0005886">
    <property type="term" value="C:plasma membrane"/>
    <property type="evidence" value="ECO:0007669"/>
    <property type="project" value="UniProtKB-SubCell"/>
</dbReference>
<keyword evidence="7 9" id="KW-0406">Ion transport</keyword>
<feature type="transmembrane region" description="Helical" evidence="9">
    <location>
        <begin position="6"/>
        <end position="26"/>
    </location>
</feature>
<evidence type="ECO:0000256" key="7">
    <source>
        <dbReference type="ARBA" id="ARBA00023065"/>
    </source>
</evidence>
<feature type="transmembrane region" description="Helical" evidence="9">
    <location>
        <begin position="133"/>
        <end position="155"/>
    </location>
</feature>
<keyword evidence="4 9" id="KW-0812">Transmembrane</keyword>
<name>A0A2T0SY65_9BACT</name>
<reference evidence="10 11" key="1">
    <citation type="submission" date="2018-03" db="EMBL/GenBank/DDBJ databases">
        <title>Genomic Encyclopedia of Archaeal and Bacterial Type Strains, Phase II (KMG-II): from individual species to whole genera.</title>
        <authorList>
            <person name="Goeker M."/>
        </authorList>
    </citation>
    <scope>NUCLEOTIDE SEQUENCE [LARGE SCALE GENOMIC DNA]</scope>
    <source>
        <strain evidence="10 11">DSM 28354</strain>
    </source>
</reference>
<dbReference type="PANTHER" id="PTHR30607">
    <property type="entry name" value="POTASSIUM-TRANSPORTING ATPASE A CHAIN"/>
    <property type="match status" value="1"/>
</dbReference>
<accession>A0A2T0SY65</accession>
<dbReference type="EMBL" id="PVTE01000009">
    <property type="protein sequence ID" value="PRY38329.1"/>
    <property type="molecule type" value="Genomic_DNA"/>
</dbReference>
<dbReference type="InterPro" id="IPR004623">
    <property type="entry name" value="KdpA"/>
</dbReference>
<evidence type="ECO:0000256" key="8">
    <source>
        <dbReference type="ARBA" id="ARBA00023136"/>
    </source>
</evidence>
<feature type="transmembrane region" description="Helical" evidence="9">
    <location>
        <begin position="544"/>
        <end position="568"/>
    </location>
</feature>
<protein>
    <recommendedName>
        <fullName evidence="9">Potassium-transporting ATPase potassium-binding subunit</fullName>
    </recommendedName>
    <alternativeName>
        <fullName evidence="9">ATP phosphohydrolase [potassium-transporting] A chain</fullName>
    </alternativeName>
    <alternativeName>
        <fullName evidence="9">Potassium-binding and translocating subunit A</fullName>
    </alternativeName>
    <alternativeName>
        <fullName evidence="9">Potassium-translocating ATPase A chain</fullName>
    </alternativeName>
</protein>
<comment type="similarity">
    <text evidence="9">Belongs to the KdpA family.</text>
</comment>
<dbReference type="GO" id="GO:0008556">
    <property type="term" value="F:P-type potassium transmembrane transporter activity"/>
    <property type="evidence" value="ECO:0007669"/>
    <property type="project" value="InterPro"/>
</dbReference>
<feature type="transmembrane region" description="Helical" evidence="9">
    <location>
        <begin position="64"/>
        <end position="84"/>
    </location>
</feature>
<keyword evidence="1 9" id="KW-0813">Transport</keyword>
<feature type="transmembrane region" description="Helical" evidence="9">
    <location>
        <begin position="382"/>
        <end position="401"/>
    </location>
</feature>
<gene>
    <name evidence="9" type="primary">kdpA</name>
    <name evidence="10" type="ORF">CLV58_10956</name>
</gene>
<dbReference type="PANTHER" id="PTHR30607:SF2">
    <property type="entry name" value="POTASSIUM-TRANSPORTING ATPASE POTASSIUM-BINDING SUBUNIT"/>
    <property type="match status" value="1"/>
</dbReference>
<feature type="transmembrane region" description="Helical" evidence="9">
    <location>
        <begin position="176"/>
        <end position="197"/>
    </location>
</feature>
<feature type="transmembrane region" description="Helical" evidence="9">
    <location>
        <begin position="421"/>
        <end position="442"/>
    </location>
</feature>
<dbReference type="RefSeq" id="WP_106138062.1">
    <property type="nucleotide sequence ID" value="NZ_PVTE01000009.1"/>
</dbReference>
<evidence type="ECO:0000313" key="10">
    <source>
        <dbReference type="EMBL" id="PRY38329.1"/>
    </source>
</evidence>
<dbReference type="PIRSF" id="PIRSF001294">
    <property type="entry name" value="K_ATPaseA"/>
    <property type="match status" value="1"/>
</dbReference>
<feature type="transmembrane region" description="Helical" evidence="9">
    <location>
        <begin position="331"/>
        <end position="351"/>
    </location>
</feature>
<dbReference type="Pfam" id="PF03814">
    <property type="entry name" value="KdpA"/>
    <property type="match status" value="1"/>
</dbReference>
<dbReference type="HAMAP" id="MF_00275">
    <property type="entry name" value="KdpA"/>
    <property type="match status" value="1"/>
</dbReference>
<keyword evidence="6 9" id="KW-1133">Transmembrane helix</keyword>
<comment type="subunit">
    <text evidence="9">The system is composed of three essential subunits: KdpA, KdpB and KdpC.</text>
</comment>
<keyword evidence="11" id="KW-1185">Reference proteome</keyword>
<feature type="transmembrane region" description="Helical" evidence="9">
    <location>
        <begin position="252"/>
        <end position="277"/>
    </location>
</feature>
<comment type="function">
    <text evidence="9">Part of the high-affinity ATP-driven potassium transport (or Kdp) system, which catalyzes the hydrolysis of ATP coupled with the electrogenic transport of potassium into the cytoplasm. This subunit binds the extracellular potassium ions and delivers the ions to the membrane domain of KdpB through an intramembrane tunnel.</text>
</comment>
<dbReference type="OrthoDB" id="781345at2"/>
<feature type="transmembrane region" description="Helical" evidence="9">
    <location>
        <begin position="501"/>
        <end position="523"/>
    </location>
</feature>
<evidence type="ECO:0000313" key="11">
    <source>
        <dbReference type="Proteomes" id="UP000238375"/>
    </source>
</evidence>
<organism evidence="10 11">
    <name type="scientific">Spirosoma oryzae</name>
    <dbReference type="NCBI Taxonomy" id="1469603"/>
    <lineage>
        <taxon>Bacteria</taxon>
        <taxon>Pseudomonadati</taxon>
        <taxon>Bacteroidota</taxon>
        <taxon>Cytophagia</taxon>
        <taxon>Cytophagales</taxon>
        <taxon>Cytophagaceae</taxon>
        <taxon>Spirosoma</taxon>
    </lineage>
</organism>
<dbReference type="AlphaFoldDB" id="A0A2T0SY65"/>
<evidence type="ECO:0000256" key="5">
    <source>
        <dbReference type="ARBA" id="ARBA00022958"/>
    </source>
</evidence>
<evidence type="ECO:0000256" key="3">
    <source>
        <dbReference type="ARBA" id="ARBA00022538"/>
    </source>
</evidence>
<feature type="transmembrane region" description="Helical" evidence="9">
    <location>
        <begin position="284"/>
        <end position="302"/>
    </location>
</feature>
<evidence type="ECO:0000256" key="6">
    <source>
        <dbReference type="ARBA" id="ARBA00022989"/>
    </source>
</evidence>
<evidence type="ECO:0000256" key="2">
    <source>
        <dbReference type="ARBA" id="ARBA00022475"/>
    </source>
</evidence>
<keyword evidence="2 9" id="KW-1003">Cell membrane</keyword>
<keyword evidence="3 9" id="KW-0633">Potassium transport</keyword>
<evidence type="ECO:0000256" key="4">
    <source>
        <dbReference type="ARBA" id="ARBA00022692"/>
    </source>
</evidence>
<dbReference type="Proteomes" id="UP000238375">
    <property type="component" value="Unassembled WGS sequence"/>
</dbReference>
<evidence type="ECO:0000256" key="1">
    <source>
        <dbReference type="ARBA" id="ARBA00022448"/>
    </source>
</evidence>
<dbReference type="NCBIfam" id="TIGR00680">
    <property type="entry name" value="kdpA"/>
    <property type="match status" value="1"/>
</dbReference>
<keyword evidence="5 9" id="KW-0630">Potassium</keyword>
<comment type="subcellular location">
    <subcellularLocation>
        <location evidence="9">Cell membrane</location>
        <topology evidence="9">Multi-pass membrane protein</topology>
    </subcellularLocation>
</comment>
<comment type="caution">
    <text evidence="10">The sequence shown here is derived from an EMBL/GenBank/DDBJ whole genome shotgun (WGS) entry which is preliminary data.</text>
</comment>